<organism evidence="1 2">
    <name type="scientific">Streptomyces lonarensis</name>
    <dbReference type="NCBI Taxonomy" id="700599"/>
    <lineage>
        <taxon>Bacteria</taxon>
        <taxon>Bacillati</taxon>
        <taxon>Actinomycetota</taxon>
        <taxon>Actinomycetes</taxon>
        <taxon>Kitasatosporales</taxon>
        <taxon>Streptomycetaceae</taxon>
        <taxon>Streptomyces</taxon>
    </lineage>
</organism>
<dbReference type="AlphaFoldDB" id="A0A7X6HX71"/>
<accession>A0A7X6HX71</accession>
<name>A0A7X6HX71_9ACTN</name>
<reference evidence="1 2" key="1">
    <citation type="submission" date="2020-03" db="EMBL/GenBank/DDBJ databases">
        <title>Draft genome of Streptomyces sp. ventii, isolated from the Axial Seamount in the Pacific Ocean, and resequencing of the two type strains Streptomyces lonarensis strain NCL 716 and Streptomyces bohaiensis strain 11A07.</title>
        <authorList>
            <person name="Loughran R.M."/>
            <person name="Pfannmuller K.M."/>
            <person name="Wasson B.J."/>
            <person name="Deadmond M.C."/>
            <person name="Paddock B.E."/>
            <person name="Koyack M.J."/>
            <person name="Gallegos D.A."/>
            <person name="Mitchell E.A."/>
            <person name="Ushijima B."/>
            <person name="Saw J.H."/>
            <person name="Mcphail K.L."/>
            <person name="Videau P."/>
        </authorList>
    </citation>
    <scope>NUCLEOTIDE SEQUENCE [LARGE SCALE GENOMIC DNA]</scope>
    <source>
        <strain evidence="1 2">NCL716</strain>
    </source>
</reference>
<dbReference type="EMBL" id="JAAVJD010000004">
    <property type="protein sequence ID" value="NJQ04241.1"/>
    <property type="molecule type" value="Genomic_DNA"/>
</dbReference>
<gene>
    <name evidence="1" type="ORF">HCN56_01285</name>
</gene>
<dbReference type="RefSeq" id="WP_167967540.1">
    <property type="nucleotide sequence ID" value="NZ_BHZG01000011.1"/>
</dbReference>
<keyword evidence="2" id="KW-1185">Reference proteome</keyword>
<comment type="caution">
    <text evidence="1">The sequence shown here is derived from an EMBL/GenBank/DDBJ whole genome shotgun (WGS) entry which is preliminary data.</text>
</comment>
<evidence type="ECO:0000313" key="2">
    <source>
        <dbReference type="Proteomes" id="UP000578686"/>
    </source>
</evidence>
<evidence type="ECO:0000313" key="1">
    <source>
        <dbReference type="EMBL" id="NJQ04241.1"/>
    </source>
</evidence>
<protein>
    <submittedName>
        <fullName evidence="1">Uncharacterized protein</fullName>
    </submittedName>
</protein>
<sequence>MTISLCKHSFSVLQPYSLFRPSPCIHCNLTHADREEELQQQKLALIHGTAHDGKCGHCGQTRRLYRWQPAEQPWHEVGVELPVSFLCIEGWNAAEEQQALEVNAIFVAATR</sequence>
<dbReference type="Proteomes" id="UP000578686">
    <property type="component" value="Unassembled WGS sequence"/>
</dbReference>
<proteinExistence type="predicted"/>